<dbReference type="RefSeq" id="XP_001582037.1">
    <property type="nucleotide sequence ID" value="XM_001581987.1"/>
</dbReference>
<proteinExistence type="predicted"/>
<evidence type="ECO:0000313" key="6">
    <source>
        <dbReference type="EMBL" id="EAY21051.1"/>
    </source>
</evidence>
<evidence type="ECO:0000259" key="5">
    <source>
        <dbReference type="Pfam" id="PF17681"/>
    </source>
</evidence>
<evidence type="ECO:0000256" key="3">
    <source>
        <dbReference type="ARBA" id="ARBA00022701"/>
    </source>
</evidence>
<keyword evidence="2" id="KW-0963">Cytoplasm</keyword>
<protein>
    <recommendedName>
        <fullName evidence="5">Gamma tubulin complex component protein N-terminal domain-containing protein</fullName>
    </recommendedName>
</protein>
<dbReference type="GO" id="GO:0000278">
    <property type="term" value="P:mitotic cell cycle"/>
    <property type="evidence" value="ECO:0000318"/>
    <property type="project" value="GO_Central"/>
</dbReference>
<dbReference type="GO" id="GO:0051321">
    <property type="term" value="P:meiotic cell cycle"/>
    <property type="evidence" value="ECO:0000318"/>
    <property type="project" value="GO_Central"/>
</dbReference>
<dbReference type="GO" id="GO:0051225">
    <property type="term" value="P:spindle assembly"/>
    <property type="evidence" value="ECO:0000318"/>
    <property type="project" value="GO_Central"/>
</dbReference>
<dbReference type="EMBL" id="DS113193">
    <property type="protein sequence ID" value="EAY21051.1"/>
    <property type="molecule type" value="Genomic_DNA"/>
</dbReference>
<dbReference type="GO" id="GO:0007020">
    <property type="term" value="P:microtubule nucleation"/>
    <property type="evidence" value="ECO:0000318"/>
    <property type="project" value="GO_Central"/>
</dbReference>
<reference evidence="6" key="1">
    <citation type="submission" date="2006-10" db="EMBL/GenBank/DDBJ databases">
        <authorList>
            <person name="Amadeo P."/>
            <person name="Zhao Q."/>
            <person name="Wortman J."/>
            <person name="Fraser-Liggett C."/>
            <person name="Carlton J."/>
        </authorList>
    </citation>
    <scope>NUCLEOTIDE SEQUENCE</scope>
    <source>
        <strain evidence="6">G3</strain>
    </source>
</reference>
<feature type="domain" description="Gamma tubulin complex component protein N-terminal" evidence="5">
    <location>
        <begin position="5"/>
        <end position="174"/>
    </location>
</feature>
<name>A2DF59_TRIV3</name>
<dbReference type="STRING" id="5722.A2DF59"/>
<accession>A2DF59</accession>
<sequence>MTFLLREILLEGLGIESDLNWGTDETGISAIDLKLLPPGSGALIAKIAELGKIFKRLEEATEEQTENPYRQAILDSVDSYLDSYRTSILEADTQICDDLLTTITALTAHLEPFQHELKYINKIFQPLISLKPLQMLNKIHENVVTSPPPIDKKLGVIEHSLHQVAIAQLDGYLYFHQKLPDIFEFKDNRIIYSSTESADFLDKRNSDLLLLIVNVTSDCPDLFDKTDPPGLDRMEQWINVVSHVMSALLAQRLQQQWPKYYDSLSLLFTKRSDYSSIISCRLLLPNATAYNIDFVIKKLGFQVKIVPELKWPKFTLKCNLQPPLDMVVTQEHQQFISDLTHFLYSLSITDESLKDLWVIMKKKTQSFRFISKIMSLVKVIKDHLVFAIIVPSLAMLSRDPSKITDYLRFKAQFNGFITNLRSLFPADNEDLFKAVHSIQQAIVDTRGLLCFRIDTSGQTDEQILDQLLEISSTVNKDIRTIAETLNTGSEQGIETIRTIERIIGSSTA</sequence>
<dbReference type="InterPro" id="IPR007259">
    <property type="entry name" value="GCP"/>
</dbReference>
<evidence type="ECO:0000256" key="1">
    <source>
        <dbReference type="ARBA" id="ARBA00004245"/>
    </source>
</evidence>
<dbReference type="GO" id="GO:0043015">
    <property type="term" value="F:gamma-tubulin binding"/>
    <property type="evidence" value="ECO:0000318"/>
    <property type="project" value="GO_Central"/>
</dbReference>
<keyword evidence="3" id="KW-0493">Microtubule</keyword>
<dbReference type="VEuPathDB" id="TrichDB:TVAGG3_0532200"/>
<evidence type="ECO:0000313" key="7">
    <source>
        <dbReference type="Proteomes" id="UP000001542"/>
    </source>
</evidence>
<dbReference type="GO" id="GO:0005874">
    <property type="term" value="C:microtubule"/>
    <property type="evidence" value="ECO:0007669"/>
    <property type="project" value="UniProtKB-KW"/>
</dbReference>
<dbReference type="KEGG" id="tva:5466599"/>
<gene>
    <name evidence="6" type="ORF">TVAG_173090</name>
</gene>
<reference evidence="6" key="2">
    <citation type="journal article" date="2007" name="Science">
        <title>Draft genome sequence of the sexually transmitted pathogen Trichomonas vaginalis.</title>
        <authorList>
            <person name="Carlton J.M."/>
            <person name="Hirt R.P."/>
            <person name="Silva J.C."/>
            <person name="Delcher A.L."/>
            <person name="Schatz M."/>
            <person name="Zhao Q."/>
            <person name="Wortman J.R."/>
            <person name="Bidwell S.L."/>
            <person name="Alsmark U.C.M."/>
            <person name="Besteiro S."/>
            <person name="Sicheritz-Ponten T."/>
            <person name="Noel C.J."/>
            <person name="Dacks J.B."/>
            <person name="Foster P.G."/>
            <person name="Simillion C."/>
            <person name="Van de Peer Y."/>
            <person name="Miranda-Saavedra D."/>
            <person name="Barton G.J."/>
            <person name="Westrop G.D."/>
            <person name="Mueller S."/>
            <person name="Dessi D."/>
            <person name="Fiori P.L."/>
            <person name="Ren Q."/>
            <person name="Paulsen I."/>
            <person name="Zhang H."/>
            <person name="Bastida-Corcuera F.D."/>
            <person name="Simoes-Barbosa A."/>
            <person name="Brown M.T."/>
            <person name="Hayes R.D."/>
            <person name="Mukherjee M."/>
            <person name="Okumura C.Y."/>
            <person name="Schneider R."/>
            <person name="Smith A.J."/>
            <person name="Vanacova S."/>
            <person name="Villalvazo M."/>
            <person name="Haas B.J."/>
            <person name="Pertea M."/>
            <person name="Feldblyum T.V."/>
            <person name="Utterback T.R."/>
            <person name="Shu C.L."/>
            <person name="Osoegawa K."/>
            <person name="de Jong P.J."/>
            <person name="Hrdy I."/>
            <person name="Horvathova L."/>
            <person name="Zubacova Z."/>
            <person name="Dolezal P."/>
            <person name="Malik S.B."/>
            <person name="Logsdon J.M. Jr."/>
            <person name="Henze K."/>
            <person name="Gupta A."/>
            <person name="Wang C.C."/>
            <person name="Dunne R.L."/>
            <person name="Upcroft J.A."/>
            <person name="Upcroft P."/>
            <person name="White O."/>
            <person name="Salzberg S.L."/>
            <person name="Tang P."/>
            <person name="Chiu C.-H."/>
            <person name="Lee Y.-S."/>
            <person name="Embley T.M."/>
            <person name="Coombs G.H."/>
            <person name="Mottram J.C."/>
            <person name="Tachezy J."/>
            <person name="Fraser-Liggett C.M."/>
            <person name="Johnson P.J."/>
        </authorList>
    </citation>
    <scope>NUCLEOTIDE SEQUENCE [LARGE SCALE GENOMIC DNA]</scope>
    <source>
        <strain evidence="6">G3</strain>
    </source>
</reference>
<dbReference type="InterPro" id="IPR041470">
    <property type="entry name" value="GCP_N"/>
</dbReference>
<evidence type="ECO:0000256" key="2">
    <source>
        <dbReference type="ARBA" id="ARBA00022490"/>
    </source>
</evidence>
<dbReference type="Gene3D" id="1.20.120.1900">
    <property type="entry name" value="Gamma-tubulin complex, C-terminal domain"/>
    <property type="match status" value="1"/>
</dbReference>
<organism evidence="6 7">
    <name type="scientific">Trichomonas vaginalis (strain ATCC PRA-98 / G3)</name>
    <dbReference type="NCBI Taxonomy" id="412133"/>
    <lineage>
        <taxon>Eukaryota</taxon>
        <taxon>Metamonada</taxon>
        <taxon>Parabasalia</taxon>
        <taxon>Trichomonadida</taxon>
        <taxon>Trichomonadidae</taxon>
        <taxon>Trichomonas</taxon>
    </lineage>
</organism>
<dbReference type="GO" id="GO:0000930">
    <property type="term" value="C:gamma-tubulin complex"/>
    <property type="evidence" value="ECO:0000318"/>
    <property type="project" value="GO_Central"/>
</dbReference>
<dbReference type="GO" id="GO:0031122">
    <property type="term" value="P:cytoplasmic microtubule organization"/>
    <property type="evidence" value="ECO:0000318"/>
    <property type="project" value="GO_Central"/>
</dbReference>
<evidence type="ECO:0000256" key="4">
    <source>
        <dbReference type="ARBA" id="ARBA00023212"/>
    </source>
</evidence>
<dbReference type="AlphaFoldDB" id="A2DF59"/>
<dbReference type="InParanoid" id="A2DF59"/>
<dbReference type="Proteomes" id="UP000001542">
    <property type="component" value="Unassembled WGS sequence"/>
</dbReference>
<dbReference type="InterPro" id="IPR042241">
    <property type="entry name" value="GCP_C_sf"/>
</dbReference>
<dbReference type="VEuPathDB" id="TrichDB:TVAG_173090"/>
<dbReference type="PANTHER" id="PTHR19302">
    <property type="entry name" value="GAMMA TUBULIN COMPLEX PROTEIN"/>
    <property type="match status" value="1"/>
</dbReference>
<dbReference type="OrthoDB" id="10262675at2759"/>
<dbReference type="GO" id="GO:0000922">
    <property type="term" value="C:spindle pole"/>
    <property type="evidence" value="ECO:0007669"/>
    <property type="project" value="InterPro"/>
</dbReference>
<dbReference type="Pfam" id="PF17681">
    <property type="entry name" value="GCP_N_terminal"/>
    <property type="match status" value="1"/>
</dbReference>
<keyword evidence="7" id="KW-1185">Reference proteome</keyword>
<dbReference type="PANTHER" id="PTHR19302:SF14">
    <property type="entry name" value="GAMMA-TUBULIN COMPLEX COMPONENT 3"/>
    <property type="match status" value="1"/>
</dbReference>
<keyword evidence="4" id="KW-0206">Cytoskeleton</keyword>
<comment type="subcellular location">
    <subcellularLocation>
        <location evidence="1">Cytoplasm</location>
        <location evidence="1">Cytoskeleton</location>
    </subcellularLocation>
</comment>